<protein>
    <recommendedName>
        <fullName evidence="3">ATP-dependent RecD2 DNA helicase</fullName>
        <ecNumber evidence="3">5.6.2.3</ecNumber>
    </recommendedName>
    <alternativeName>
        <fullName evidence="3">DNA 5'-3' helicase subunit RecD2</fullName>
    </alternativeName>
</protein>
<dbReference type="AlphaFoldDB" id="A0A233V2E7"/>
<comment type="catalytic activity">
    <reaction evidence="3">
        <text>ATP + H2O = ADP + phosphate + H(+)</text>
        <dbReference type="Rhea" id="RHEA:13065"/>
        <dbReference type="ChEBI" id="CHEBI:15377"/>
        <dbReference type="ChEBI" id="CHEBI:15378"/>
        <dbReference type="ChEBI" id="CHEBI:30616"/>
        <dbReference type="ChEBI" id="CHEBI:43474"/>
        <dbReference type="ChEBI" id="CHEBI:456216"/>
        <dbReference type="EC" id="5.6.2.3"/>
    </reaction>
</comment>
<dbReference type="Gene3D" id="3.40.50.300">
    <property type="entry name" value="P-loop containing nucleotide triphosphate hydrolases"/>
    <property type="match status" value="2"/>
</dbReference>
<dbReference type="Proteomes" id="UP000215413">
    <property type="component" value="Unassembled WGS sequence"/>
</dbReference>
<dbReference type="Pfam" id="PF13245">
    <property type="entry name" value="AAA_19"/>
    <property type="match status" value="1"/>
</dbReference>
<comment type="caution">
    <text evidence="5">The sequence shown here is derived from an EMBL/GenBank/DDBJ whole genome shotgun (WGS) entry which is preliminary data.</text>
</comment>
<dbReference type="GO" id="GO:0003677">
    <property type="term" value="F:DNA binding"/>
    <property type="evidence" value="ECO:0007669"/>
    <property type="project" value="UniProtKB-UniRule"/>
</dbReference>
<dbReference type="Pfam" id="PF23139">
    <property type="entry name" value="OB_YrrC"/>
    <property type="match status" value="1"/>
</dbReference>
<keyword evidence="3" id="KW-0413">Isomerase</keyword>
<keyword evidence="5" id="KW-0540">Nuclease</keyword>
<keyword evidence="2 3" id="KW-0067">ATP-binding</keyword>
<dbReference type="GO" id="GO:0043139">
    <property type="term" value="F:5'-3' DNA helicase activity"/>
    <property type="evidence" value="ECO:0007669"/>
    <property type="project" value="UniProtKB-UniRule"/>
</dbReference>
<dbReference type="InterPro" id="IPR041451">
    <property type="entry name" value="RecD2_SH13"/>
</dbReference>
<dbReference type="GO" id="GO:0006310">
    <property type="term" value="P:DNA recombination"/>
    <property type="evidence" value="ECO:0007669"/>
    <property type="project" value="InterPro"/>
</dbReference>
<evidence type="ECO:0000256" key="1">
    <source>
        <dbReference type="ARBA" id="ARBA00022741"/>
    </source>
</evidence>
<dbReference type="Gene3D" id="1.10.150.20">
    <property type="entry name" value="5' to 3' exonuclease, C-terminal subdomain"/>
    <property type="match status" value="1"/>
</dbReference>
<dbReference type="PANTHER" id="PTHR43788:SF6">
    <property type="entry name" value="DNA HELICASE B"/>
    <property type="match status" value="1"/>
</dbReference>
<dbReference type="Pfam" id="PF14490">
    <property type="entry name" value="HHH_RecD2"/>
    <property type="match status" value="1"/>
</dbReference>
<dbReference type="NCBIfam" id="TIGR01448">
    <property type="entry name" value="recD_rel"/>
    <property type="match status" value="1"/>
</dbReference>
<dbReference type="InterPro" id="IPR029493">
    <property type="entry name" value="RecD2-like_HHH"/>
</dbReference>
<comment type="function">
    <text evidence="3">DNA-dependent ATPase and ATP-dependent 5'-3' DNA helicase. Has no activity on blunt DNA or DNA with 3'-overhangs, requires at least 10 bases of 5'-ssDNA for helicase activity.</text>
</comment>
<dbReference type="CDD" id="cd17933">
    <property type="entry name" value="DEXSc_RecD-like"/>
    <property type="match status" value="1"/>
</dbReference>
<dbReference type="PANTHER" id="PTHR43788">
    <property type="entry name" value="DNA2/NAM7 HELICASE FAMILY MEMBER"/>
    <property type="match status" value="1"/>
</dbReference>
<keyword evidence="3" id="KW-0378">Hydrolase</keyword>
<dbReference type="CDD" id="cd18809">
    <property type="entry name" value="SF1_C_RecD"/>
    <property type="match status" value="1"/>
</dbReference>
<evidence type="ECO:0000313" key="5">
    <source>
        <dbReference type="EMBL" id="OXZ26558.1"/>
    </source>
</evidence>
<feature type="binding site" evidence="3">
    <location>
        <begin position="339"/>
        <end position="343"/>
    </location>
    <ligand>
        <name>ATP</name>
        <dbReference type="ChEBI" id="CHEBI:30616"/>
    </ligand>
</feature>
<dbReference type="RefSeq" id="WP_094206359.1">
    <property type="nucleotide sequence ID" value="NZ_NDYC01000043.1"/>
</dbReference>
<dbReference type="SMART" id="SM00382">
    <property type="entry name" value="AAA"/>
    <property type="match status" value="1"/>
</dbReference>
<sequence>MKFSATVKNIIFENESNGFRIFSVDKDGEERIIKGNSFKVMPGDFLDIEANKVQDPKYGEQYNINSVERSSKPSMYNIINYLQSGLIKGIGETTARRIVEEFGEDTMEILKNSPSKLLQVKGIGKKNYKKIKESLDEKKEYAEIFLYLQSLGLSLHQANIISDFYKEDTKKIIMQNPYTLIDDIRGIGFRTADIIAQRIDIEPDSPFRIKAAFKYFMEKEANSNGNCYVLEEDLIDGVENLIDIEIKDRKETLESLIVNGIIAIDDTGDDNRVYLPQIEKSEMRCAKNIANILNSEIEDEFDVEYELSKLESEHLDELQIEAIKKSMTEKMLIITGGPGTGKTTIINNITKIFKNNDKDIILAAPTGRAAKRLSESCNEEAKTIHRILGYIPVENGTVFDHDEDNPIDCDLIIIDEASMMDIFIADSLLRALDSNTRVVFVGDCDQLPSVQAGNVLNDLIECGEITTIKLTKIFRQAQNSNIIVNAHRINNGEFPILNEKGKDFFFIEENDPEKAKQTILDLCAQRLPNFYKKDEFDDIIVLTPMKKSSCGTKELNASLQEVLNPKTPMTEEIEQRDRIFRLNDKVMQIKNEYTKEFIDDDSMGVFNGDIGRVTYVDPIDETIDVLFDDKTASFTKKECDGLTLSYAITIHKSQGSEFPIVVIPVTQAPFMLLTRNLLYTAITRAREIVVLVGSLKILRQMISNNKIMKRNSGLDRRIKQYMDFDIDDDEQEMMREMFEDEGF</sequence>
<keyword evidence="1 3" id="KW-0547">Nucleotide-binding</keyword>
<dbReference type="Pfam" id="PF13538">
    <property type="entry name" value="UvrD_C_2"/>
    <property type="match status" value="1"/>
</dbReference>
<dbReference type="InterPro" id="IPR050534">
    <property type="entry name" value="Coronavir_polyprotein_1ab"/>
</dbReference>
<name>A0A233V2E7_FINMA</name>
<dbReference type="GO" id="GO:0005524">
    <property type="term" value="F:ATP binding"/>
    <property type="evidence" value="ECO:0007669"/>
    <property type="project" value="UniProtKB-UniRule"/>
</dbReference>
<dbReference type="InterPro" id="IPR003593">
    <property type="entry name" value="AAA+_ATPase"/>
</dbReference>
<dbReference type="GO" id="GO:0017116">
    <property type="term" value="F:single-stranded DNA helicase activity"/>
    <property type="evidence" value="ECO:0007669"/>
    <property type="project" value="TreeGrafter"/>
</dbReference>
<keyword evidence="5" id="KW-0269">Exonuclease</keyword>
<dbReference type="GO" id="GO:0004527">
    <property type="term" value="F:exonuclease activity"/>
    <property type="evidence" value="ECO:0007669"/>
    <property type="project" value="UniProtKB-KW"/>
</dbReference>
<dbReference type="SUPFAM" id="SSF47781">
    <property type="entry name" value="RuvA domain 2-like"/>
    <property type="match status" value="1"/>
</dbReference>
<dbReference type="InterPro" id="IPR027417">
    <property type="entry name" value="P-loop_NTPase"/>
</dbReference>
<dbReference type="HAMAP" id="MF_01488">
    <property type="entry name" value="RecD2"/>
    <property type="match status" value="1"/>
</dbReference>
<gene>
    <name evidence="3" type="primary">recD2</name>
    <name evidence="5" type="ORF">B9N49_08625</name>
</gene>
<organism evidence="5 6">
    <name type="scientific">Finegoldia magna</name>
    <name type="common">Peptostreptococcus magnus</name>
    <dbReference type="NCBI Taxonomy" id="1260"/>
    <lineage>
        <taxon>Bacteria</taxon>
        <taxon>Bacillati</taxon>
        <taxon>Bacillota</taxon>
        <taxon>Tissierellia</taxon>
        <taxon>Tissierellales</taxon>
        <taxon>Peptoniphilaceae</taxon>
        <taxon>Finegoldia</taxon>
    </lineage>
</organism>
<evidence type="ECO:0000256" key="3">
    <source>
        <dbReference type="HAMAP-Rule" id="MF_01488"/>
    </source>
</evidence>
<reference evidence="6" key="1">
    <citation type="submission" date="2017-04" db="EMBL/GenBank/DDBJ databases">
        <title>Finegoldia magna isolated from orthopedic joint implant-associated infections.</title>
        <authorList>
            <person name="Bjorklund S."/>
            <person name="Bruggemann H."/>
            <person name="Jensen A."/>
            <person name="Hellmark B."/>
            <person name="Soderquist B."/>
        </authorList>
    </citation>
    <scope>NUCLEOTIDE SEQUENCE [LARGE SCALE GENOMIC DNA]</scope>
    <source>
        <strain evidence="6">CCUG 54800</strain>
    </source>
</reference>
<evidence type="ECO:0000256" key="2">
    <source>
        <dbReference type="ARBA" id="ARBA00022840"/>
    </source>
</evidence>
<comment type="similarity">
    <text evidence="3">Belongs to the RecD family. RecD2 subfamily.</text>
</comment>
<keyword evidence="3" id="KW-0238">DNA-binding</keyword>
<proteinExistence type="inferred from homology"/>
<dbReference type="EC" id="5.6.2.3" evidence="3"/>
<accession>A0A233V2E7</accession>
<dbReference type="Pfam" id="PF18335">
    <property type="entry name" value="SH3_13"/>
    <property type="match status" value="1"/>
</dbReference>
<dbReference type="InterPro" id="IPR010994">
    <property type="entry name" value="RuvA_2-like"/>
</dbReference>
<feature type="domain" description="AAA+ ATPase" evidence="4">
    <location>
        <begin position="328"/>
        <end position="445"/>
    </location>
</feature>
<keyword evidence="3" id="KW-0347">Helicase</keyword>
<dbReference type="SUPFAM" id="SSF52540">
    <property type="entry name" value="P-loop containing nucleoside triphosphate hydrolases"/>
    <property type="match status" value="1"/>
</dbReference>
<dbReference type="Pfam" id="PF14520">
    <property type="entry name" value="HHH_5"/>
    <property type="match status" value="1"/>
</dbReference>
<dbReference type="Gene3D" id="1.10.10.2220">
    <property type="match status" value="1"/>
</dbReference>
<dbReference type="GO" id="GO:0016887">
    <property type="term" value="F:ATP hydrolysis activity"/>
    <property type="evidence" value="ECO:0007669"/>
    <property type="project" value="RHEA"/>
</dbReference>
<dbReference type="InterPro" id="IPR055446">
    <property type="entry name" value="RecD2_N_OB"/>
</dbReference>
<dbReference type="GO" id="GO:0009338">
    <property type="term" value="C:exodeoxyribonuclease V complex"/>
    <property type="evidence" value="ECO:0007669"/>
    <property type="project" value="TreeGrafter"/>
</dbReference>
<evidence type="ECO:0000259" key="4">
    <source>
        <dbReference type="SMART" id="SM00382"/>
    </source>
</evidence>
<evidence type="ECO:0000313" key="6">
    <source>
        <dbReference type="Proteomes" id="UP000215413"/>
    </source>
</evidence>
<dbReference type="EMBL" id="NDYC01000043">
    <property type="protein sequence ID" value="OXZ26558.1"/>
    <property type="molecule type" value="Genomic_DNA"/>
</dbReference>
<dbReference type="Gene3D" id="2.30.30.940">
    <property type="match status" value="1"/>
</dbReference>
<dbReference type="InterPro" id="IPR006345">
    <property type="entry name" value="RecD2"/>
</dbReference>
<dbReference type="InterPro" id="IPR027785">
    <property type="entry name" value="UvrD-like_helicase_C"/>
</dbReference>